<sequence>MGLLREILLLPLAPVRGPAWIADRLIDTANRELHDPTPVLARLTELNRALEEGEIDRSSFEEQEERLLDELERRRRAR</sequence>
<evidence type="ECO:0000256" key="1">
    <source>
        <dbReference type="SAM" id="Coils"/>
    </source>
</evidence>
<protein>
    <submittedName>
        <fullName evidence="2">Gas vesicle protein</fullName>
    </submittedName>
</protein>
<accession>A0A7W3T890</accession>
<gene>
    <name evidence="2" type="ORF">FOE67_25585</name>
</gene>
<dbReference type="EMBL" id="VKHS01001161">
    <property type="protein sequence ID" value="MBB0232769.1"/>
    <property type="molecule type" value="Genomic_DNA"/>
</dbReference>
<comment type="caution">
    <text evidence="2">The sequence shown here is derived from an EMBL/GenBank/DDBJ whole genome shotgun (WGS) entry which is preliminary data.</text>
</comment>
<reference evidence="3" key="1">
    <citation type="submission" date="2019-10" db="EMBL/GenBank/DDBJ databases">
        <title>Streptomyces sp. nov., a novel actinobacterium isolated from alkaline environment.</title>
        <authorList>
            <person name="Golinska P."/>
        </authorList>
    </citation>
    <scope>NUCLEOTIDE SEQUENCE [LARGE SCALE GENOMIC DNA]</scope>
    <source>
        <strain evidence="3">DSM 42108</strain>
    </source>
</reference>
<feature type="coiled-coil region" evidence="1">
    <location>
        <begin position="43"/>
        <end position="70"/>
    </location>
</feature>
<dbReference type="InterPro" id="IPR007804">
    <property type="entry name" value="GvpG"/>
</dbReference>
<name>A0A7W3T890_9ACTN</name>
<dbReference type="RefSeq" id="WP_182667292.1">
    <property type="nucleotide sequence ID" value="NZ_VKHS01001161.1"/>
</dbReference>
<evidence type="ECO:0000313" key="2">
    <source>
        <dbReference type="EMBL" id="MBB0232769.1"/>
    </source>
</evidence>
<dbReference type="Pfam" id="PF05120">
    <property type="entry name" value="GvpG"/>
    <property type="match status" value="1"/>
</dbReference>
<organism evidence="2 3">
    <name type="scientific">Streptomyces calidiresistens</name>
    <dbReference type="NCBI Taxonomy" id="1485586"/>
    <lineage>
        <taxon>Bacteria</taxon>
        <taxon>Bacillati</taxon>
        <taxon>Actinomycetota</taxon>
        <taxon>Actinomycetes</taxon>
        <taxon>Kitasatosporales</taxon>
        <taxon>Streptomycetaceae</taxon>
        <taxon>Streptomyces</taxon>
    </lineage>
</organism>
<evidence type="ECO:0000313" key="3">
    <source>
        <dbReference type="Proteomes" id="UP000530234"/>
    </source>
</evidence>
<proteinExistence type="predicted"/>
<dbReference type="AlphaFoldDB" id="A0A7W3T890"/>
<keyword evidence="1" id="KW-0175">Coiled coil</keyword>
<keyword evidence="3" id="KW-1185">Reference proteome</keyword>
<dbReference type="Proteomes" id="UP000530234">
    <property type="component" value="Unassembled WGS sequence"/>
</dbReference>